<name>A0A6J8ASC6_MYTCO</name>
<keyword evidence="1" id="KW-1133">Transmembrane helix</keyword>
<gene>
    <name evidence="2" type="ORF">MCOR_10668</name>
</gene>
<dbReference type="OrthoDB" id="6144669at2759"/>
<evidence type="ECO:0000313" key="3">
    <source>
        <dbReference type="Proteomes" id="UP000507470"/>
    </source>
</evidence>
<feature type="transmembrane region" description="Helical" evidence="1">
    <location>
        <begin position="163"/>
        <end position="187"/>
    </location>
</feature>
<proteinExistence type="predicted"/>
<keyword evidence="1" id="KW-0812">Transmembrane</keyword>
<dbReference type="AlphaFoldDB" id="A0A6J8ASC6"/>
<sequence length="365" mass="40190">MCQGGSGKKEDSIEGLGFNSVALRITTRQDNCACQVYLQNQTDTYTVYMQKYNKLTSAAPNSSDCGLVINVSVSDGVGTDEILETVECANGTLFQPISLEINGTLNFKSTVIEGSFTRGYCLQIFRKNPNTSHPSLQIACTQVTSNKTNYSPVMKEDTSSTHYVVIGACAGGFVFVISIAVVVVSCIRKKQINDSRNDYNNTELNKMKSDNDAGYDSEGLKRNILYQTSEQCDITDGNYHPVELEERQVVNNMQNIDGDYISIDENFGTNRKNTPNPGIQPKCKTITKENLNKIDHVTTGTVNNVEYAVVNKRDRLGENIEHATAPSTEFAVVDKSGRLGKNIKHVTPENGSNVEYAVVEKNTQI</sequence>
<accession>A0A6J8ASC6</accession>
<keyword evidence="1" id="KW-0472">Membrane</keyword>
<reference evidence="2 3" key="1">
    <citation type="submission" date="2020-06" db="EMBL/GenBank/DDBJ databases">
        <authorList>
            <person name="Li R."/>
            <person name="Bekaert M."/>
        </authorList>
    </citation>
    <scope>NUCLEOTIDE SEQUENCE [LARGE SCALE GENOMIC DNA]</scope>
    <source>
        <strain evidence="3">wild</strain>
    </source>
</reference>
<protein>
    <submittedName>
        <fullName evidence="2">Uncharacterized protein</fullName>
    </submittedName>
</protein>
<organism evidence="2 3">
    <name type="scientific">Mytilus coruscus</name>
    <name type="common">Sea mussel</name>
    <dbReference type="NCBI Taxonomy" id="42192"/>
    <lineage>
        <taxon>Eukaryota</taxon>
        <taxon>Metazoa</taxon>
        <taxon>Spiralia</taxon>
        <taxon>Lophotrochozoa</taxon>
        <taxon>Mollusca</taxon>
        <taxon>Bivalvia</taxon>
        <taxon>Autobranchia</taxon>
        <taxon>Pteriomorphia</taxon>
        <taxon>Mytilida</taxon>
        <taxon>Mytiloidea</taxon>
        <taxon>Mytilidae</taxon>
        <taxon>Mytilinae</taxon>
        <taxon>Mytilus</taxon>
    </lineage>
</organism>
<dbReference type="Proteomes" id="UP000507470">
    <property type="component" value="Unassembled WGS sequence"/>
</dbReference>
<evidence type="ECO:0000256" key="1">
    <source>
        <dbReference type="SAM" id="Phobius"/>
    </source>
</evidence>
<dbReference type="EMBL" id="CACVKT020001854">
    <property type="protein sequence ID" value="CAC5372623.1"/>
    <property type="molecule type" value="Genomic_DNA"/>
</dbReference>
<evidence type="ECO:0000313" key="2">
    <source>
        <dbReference type="EMBL" id="CAC5372623.1"/>
    </source>
</evidence>
<keyword evidence="3" id="KW-1185">Reference proteome</keyword>